<dbReference type="AlphaFoldDB" id="A0A2H3DPL1"/>
<evidence type="ECO:0000313" key="1">
    <source>
        <dbReference type="EMBL" id="PBK96020.1"/>
    </source>
</evidence>
<dbReference type="InParanoid" id="A0A2H3DPL1"/>
<protein>
    <submittedName>
        <fullName evidence="1">Uncharacterized protein</fullName>
    </submittedName>
</protein>
<keyword evidence="2" id="KW-1185">Reference proteome</keyword>
<dbReference type="EMBL" id="KZ293651">
    <property type="protein sequence ID" value="PBK96020.1"/>
    <property type="molecule type" value="Genomic_DNA"/>
</dbReference>
<gene>
    <name evidence="1" type="ORF">ARMGADRAFT_1028246</name>
</gene>
<proteinExistence type="predicted"/>
<organism evidence="1 2">
    <name type="scientific">Armillaria gallica</name>
    <name type="common">Bulbous honey fungus</name>
    <name type="synonym">Armillaria bulbosa</name>
    <dbReference type="NCBI Taxonomy" id="47427"/>
    <lineage>
        <taxon>Eukaryota</taxon>
        <taxon>Fungi</taxon>
        <taxon>Dikarya</taxon>
        <taxon>Basidiomycota</taxon>
        <taxon>Agaricomycotina</taxon>
        <taxon>Agaricomycetes</taxon>
        <taxon>Agaricomycetidae</taxon>
        <taxon>Agaricales</taxon>
        <taxon>Marasmiineae</taxon>
        <taxon>Physalacriaceae</taxon>
        <taxon>Armillaria</taxon>
    </lineage>
</organism>
<dbReference type="Proteomes" id="UP000217790">
    <property type="component" value="Unassembled WGS sequence"/>
</dbReference>
<reference evidence="2" key="1">
    <citation type="journal article" date="2017" name="Nat. Ecol. Evol.">
        <title>Genome expansion and lineage-specific genetic innovations in the forest pathogenic fungi Armillaria.</title>
        <authorList>
            <person name="Sipos G."/>
            <person name="Prasanna A.N."/>
            <person name="Walter M.C."/>
            <person name="O'Connor E."/>
            <person name="Balint B."/>
            <person name="Krizsan K."/>
            <person name="Kiss B."/>
            <person name="Hess J."/>
            <person name="Varga T."/>
            <person name="Slot J."/>
            <person name="Riley R."/>
            <person name="Boka B."/>
            <person name="Rigling D."/>
            <person name="Barry K."/>
            <person name="Lee J."/>
            <person name="Mihaltcheva S."/>
            <person name="LaButti K."/>
            <person name="Lipzen A."/>
            <person name="Waldron R."/>
            <person name="Moloney N.M."/>
            <person name="Sperisen C."/>
            <person name="Kredics L."/>
            <person name="Vagvoelgyi C."/>
            <person name="Patrignani A."/>
            <person name="Fitzpatrick D."/>
            <person name="Nagy I."/>
            <person name="Doyle S."/>
            <person name="Anderson J.B."/>
            <person name="Grigoriev I.V."/>
            <person name="Gueldener U."/>
            <person name="Muensterkoetter M."/>
            <person name="Nagy L.G."/>
        </authorList>
    </citation>
    <scope>NUCLEOTIDE SEQUENCE [LARGE SCALE GENOMIC DNA]</scope>
    <source>
        <strain evidence="2">Ar21-2</strain>
    </source>
</reference>
<evidence type="ECO:0000313" key="2">
    <source>
        <dbReference type="Proteomes" id="UP000217790"/>
    </source>
</evidence>
<dbReference type="OrthoDB" id="3064910at2759"/>
<accession>A0A2H3DPL1</accession>
<sequence>MYSDSQRAILGDRTNVYDDNNVNTGNDNDSAKKALAVQEYEARVVRILHVRLHFLHPRLAEAARETEKYRHCKLFDWISMVQWKPQVTRTDVVDDIGIEIRTPGTCTASSSLIDNDTEERTAPIQDPQHDAQSTPLDISVTASQPLSLEVILLLEMLAPTLSCLQSSPQIAPVEMQ</sequence>
<name>A0A2H3DPL1_ARMGA</name>